<organism evidence="1 2">
    <name type="scientific">Pieris brassicae</name>
    <name type="common">White butterfly</name>
    <name type="synonym">Large white butterfly</name>
    <dbReference type="NCBI Taxonomy" id="7116"/>
    <lineage>
        <taxon>Eukaryota</taxon>
        <taxon>Metazoa</taxon>
        <taxon>Ecdysozoa</taxon>
        <taxon>Arthropoda</taxon>
        <taxon>Hexapoda</taxon>
        <taxon>Insecta</taxon>
        <taxon>Pterygota</taxon>
        <taxon>Neoptera</taxon>
        <taxon>Endopterygota</taxon>
        <taxon>Lepidoptera</taxon>
        <taxon>Glossata</taxon>
        <taxon>Ditrysia</taxon>
        <taxon>Papilionoidea</taxon>
        <taxon>Pieridae</taxon>
        <taxon>Pierinae</taxon>
        <taxon>Pieris</taxon>
    </lineage>
</organism>
<evidence type="ECO:0000313" key="1">
    <source>
        <dbReference type="EMBL" id="CAH4032700.1"/>
    </source>
</evidence>
<dbReference type="Proteomes" id="UP001152562">
    <property type="component" value="Unassembled WGS sequence"/>
</dbReference>
<evidence type="ECO:0000313" key="2">
    <source>
        <dbReference type="Proteomes" id="UP001152562"/>
    </source>
</evidence>
<name>A0A9P0TI02_PIEBR</name>
<sequence>MLHNATTRVHFVECWLSRLAEYLSEARYRGAPTREPATAGTSRPIRTILSFRYHIWYCAAGSLRAPSPLCRSIAVDIAPGDGLLIRLTRSYNVKINRVLTLCY</sequence>
<keyword evidence="2" id="KW-1185">Reference proteome</keyword>
<reference evidence="1" key="1">
    <citation type="submission" date="2022-05" db="EMBL/GenBank/DDBJ databases">
        <authorList>
            <person name="Okamura Y."/>
        </authorList>
    </citation>
    <scope>NUCLEOTIDE SEQUENCE</scope>
</reference>
<proteinExistence type="predicted"/>
<comment type="caution">
    <text evidence="1">The sequence shown here is derived from an EMBL/GenBank/DDBJ whole genome shotgun (WGS) entry which is preliminary data.</text>
</comment>
<gene>
    <name evidence="1" type="ORF">PIBRA_LOCUS9066</name>
</gene>
<dbReference type="EMBL" id="CALOZG010000029">
    <property type="protein sequence ID" value="CAH4032700.1"/>
    <property type="molecule type" value="Genomic_DNA"/>
</dbReference>
<protein>
    <submittedName>
        <fullName evidence="1">Uncharacterized protein</fullName>
    </submittedName>
</protein>
<dbReference type="AlphaFoldDB" id="A0A9P0TI02"/>
<accession>A0A9P0TI02</accession>